<evidence type="ECO:0000313" key="2">
    <source>
        <dbReference type="Proteomes" id="UP001345963"/>
    </source>
</evidence>
<gene>
    <name evidence="1" type="ORF">ATANTOWER_001213</name>
</gene>
<dbReference type="Proteomes" id="UP001345963">
    <property type="component" value="Unassembled WGS sequence"/>
</dbReference>
<proteinExistence type="predicted"/>
<reference evidence="1 2" key="1">
    <citation type="submission" date="2021-07" db="EMBL/GenBank/DDBJ databases">
        <authorList>
            <person name="Palmer J.M."/>
        </authorList>
    </citation>
    <scope>NUCLEOTIDE SEQUENCE [LARGE SCALE GENOMIC DNA]</scope>
    <source>
        <strain evidence="1 2">AT_MEX2019</strain>
        <tissue evidence="1">Muscle</tissue>
    </source>
</reference>
<sequence length="128" mass="14392">MPVVGLCVTSWEKLEQEAREREATSESFTFIMKPFSSNSKWSRDSVCVHTRICAFVCISGVEFISWLQLRSLEAFSKKLVSRGGLDVCSCCLAPYEISVLGDRRIALAAGWLVCGRLAQHWPLHLCLH</sequence>
<comment type="caution">
    <text evidence="1">The sequence shown here is derived from an EMBL/GenBank/DDBJ whole genome shotgun (WGS) entry which is preliminary data.</text>
</comment>
<protein>
    <submittedName>
        <fullName evidence="1">Uncharacterized protein</fullName>
    </submittedName>
</protein>
<accession>A0ABU7AEB0</accession>
<name>A0ABU7AEB0_9TELE</name>
<dbReference type="EMBL" id="JAHUTI010010956">
    <property type="protein sequence ID" value="MED6235854.1"/>
    <property type="molecule type" value="Genomic_DNA"/>
</dbReference>
<keyword evidence="2" id="KW-1185">Reference proteome</keyword>
<evidence type="ECO:0000313" key="1">
    <source>
        <dbReference type="EMBL" id="MED6235854.1"/>
    </source>
</evidence>
<organism evidence="1 2">
    <name type="scientific">Ataeniobius toweri</name>
    <dbReference type="NCBI Taxonomy" id="208326"/>
    <lineage>
        <taxon>Eukaryota</taxon>
        <taxon>Metazoa</taxon>
        <taxon>Chordata</taxon>
        <taxon>Craniata</taxon>
        <taxon>Vertebrata</taxon>
        <taxon>Euteleostomi</taxon>
        <taxon>Actinopterygii</taxon>
        <taxon>Neopterygii</taxon>
        <taxon>Teleostei</taxon>
        <taxon>Neoteleostei</taxon>
        <taxon>Acanthomorphata</taxon>
        <taxon>Ovalentaria</taxon>
        <taxon>Atherinomorphae</taxon>
        <taxon>Cyprinodontiformes</taxon>
        <taxon>Goodeidae</taxon>
        <taxon>Ataeniobius</taxon>
    </lineage>
</organism>